<dbReference type="PANTHER" id="PTHR43316:SF3">
    <property type="entry name" value="HALOACID DEHALOGENASE, TYPE II (AFU_ORTHOLOGUE AFUA_2G07750)-RELATED"/>
    <property type="match status" value="1"/>
</dbReference>
<dbReference type="Gene3D" id="1.10.150.240">
    <property type="entry name" value="Putative phosphatase, domain 2"/>
    <property type="match status" value="1"/>
</dbReference>
<dbReference type="InterPro" id="IPR023198">
    <property type="entry name" value="PGP-like_dom2"/>
</dbReference>
<dbReference type="Gene3D" id="3.40.50.1000">
    <property type="entry name" value="HAD superfamily/HAD-like"/>
    <property type="match status" value="1"/>
</dbReference>
<dbReference type="InterPro" id="IPR006328">
    <property type="entry name" value="2-HAD"/>
</dbReference>
<evidence type="ECO:0000256" key="1">
    <source>
        <dbReference type="ARBA" id="ARBA00008106"/>
    </source>
</evidence>
<gene>
    <name evidence="3" type="ORF">WCD41_29535</name>
</gene>
<dbReference type="InterPro" id="IPR051540">
    <property type="entry name" value="S-2-haloacid_dehalogenase"/>
</dbReference>
<comment type="similarity">
    <text evidence="1">Belongs to the HAD-like hydrolase superfamily. S-2-haloalkanoic acid dehalogenase family.</text>
</comment>
<protein>
    <submittedName>
        <fullName evidence="3">Haloacid dehalogenase type II</fullName>
    </submittedName>
</protein>
<dbReference type="NCBIfam" id="TIGR01493">
    <property type="entry name" value="HAD-SF-IA-v2"/>
    <property type="match status" value="1"/>
</dbReference>
<dbReference type="InterPro" id="IPR036412">
    <property type="entry name" value="HAD-like_sf"/>
</dbReference>
<dbReference type="EMBL" id="JBBEGL010000015">
    <property type="protein sequence ID" value="MEJ2890634.1"/>
    <property type="molecule type" value="Genomic_DNA"/>
</dbReference>
<keyword evidence="4" id="KW-1185">Reference proteome</keyword>
<evidence type="ECO:0000313" key="4">
    <source>
        <dbReference type="Proteomes" id="UP001370100"/>
    </source>
</evidence>
<dbReference type="PRINTS" id="PR00413">
    <property type="entry name" value="HADHALOGNASE"/>
</dbReference>
<dbReference type="RefSeq" id="WP_337718833.1">
    <property type="nucleotide sequence ID" value="NZ_JBBEGL010000015.1"/>
</dbReference>
<dbReference type="InterPro" id="IPR006439">
    <property type="entry name" value="HAD-SF_hydro_IA"/>
</dbReference>
<sequence length="227" mass="24243">MTIDTVVFDVLGTLVDHDGGLRAAVAALVPGADGERLEAGVADWHRHVATEHRRVVAGERAYVTADVLDREAALRVAPDADVADLERAASVTARLDAWPDTAELLERLAARYAVVALSNADHATLLRLDAHAGLRWHAALSTETVRSYKPDPAVYRAAIAHVARPPEHVLMVAAHSWDLRAARAAGLRTAYLDRPGGDAPAPDDAFDHHFADVAALLATYGRQPAAS</sequence>
<reference evidence="3 4" key="1">
    <citation type="submission" date="2024-03" db="EMBL/GenBank/DDBJ databases">
        <title>Actinomycetospora sp. OC33-EN06, a novel actinomycete isolated from wild orchid (Aerides multiflora).</title>
        <authorList>
            <person name="Suriyachadkun C."/>
        </authorList>
    </citation>
    <scope>NUCLEOTIDE SEQUENCE [LARGE SCALE GENOMIC DNA]</scope>
    <source>
        <strain evidence="3 4">OC33-EN06</strain>
    </source>
</reference>
<dbReference type="SFLD" id="SFLDS00003">
    <property type="entry name" value="Haloacid_Dehalogenase"/>
    <property type="match status" value="1"/>
</dbReference>
<evidence type="ECO:0000313" key="3">
    <source>
        <dbReference type="EMBL" id="MEJ2890634.1"/>
    </source>
</evidence>
<dbReference type="PANTHER" id="PTHR43316">
    <property type="entry name" value="HYDROLASE, HALOACID DELAHOGENASE-RELATED"/>
    <property type="match status" value="1"/>
</dbReference>
<dbReference type="SFLD" id="SFLDG01129">
    <property type="entry name" value="C1.5:_HAD__Beta-PGM__Phosphata"/>
    <property type="match status" value="1"/>
</dbReference>
<dbReference type="Pfam" id="PF00702">
    <property type="entry name" value="Hydrolase"/>
    <property type="match status" value="1"/>
</dbReference>
<dbReference type="NCBIfam" id="TIGR01428">
    <property type="entry name" value="HAD_type_II"/>
    <property type="match status" value="1"/>
</dbReference>
<proteinExistence type="inferred from homology"/>
<name>A0ABU8NGV7_9PSEU</name>
<dbReference type="Proteomes" id="UP001370100">
    <property type="component" value="Unassembled WGS sequence"/>
</dbReference>
<comment type="caution">
    <text evidence="3">The sequence shown here is derived from an EMBL/GenBank/DDBJ whole genome shotgun (WGS) entry which is preliminary data.</text>
</comment>
<evidence type="ECO:0000256" key="2">
    <source>
        <dbReference type="ARBA" id="ARBA00022801"/>
    </source>
</evidence>
<accession>A0ABU8NGV7</accession>
<dbReference type="SUPFAM" id="SSF56784">
    <property type="entry name" value="HAD-like"/>
    <property type="match status" value="1"/>
</dbReference>
<dbReference type="InterPro" id="IPR023214">
    <property type="entry name" value="HAD_sf"/>
</dbReference>
<organism evidence="3 4">
    <name type="scientific">Actinomycetospora aeridis</name>
    <dbReference type="NCBI Taxonomy" id="3129231"/>
    <lineage>
        <taxon>Bacteria</taxon>
        <taxon>Bacillati</taxon>
        <taxon>Actinomycetota</taxon>
        <taxon>Actinomycetes</taxon>
        <taxon>Pseudonocardiales</taxon>
        <taxon>Pseudonocardiaceae</taxon>
        <taxon>Actinomycetospora</taxon>
    </lineage>
</organism>
<keyword evidence="2" id="KW-0378">Hydrolase</keyword>